<dbReference type="EMBL" id="FPLD01000025">
    <property type="protein sequence ID" value="SGY87513.1"/>
    <property type="molecule type" value="Genomic_DNA"/>
</dbReference>
<gene>
    <name evidence="2" type="ORF">NVI5450_0766</name>
</gene>
<dbReference type="AlphaFoldDB" id="A0A1K9YY21"/>
<dbReference type="GO" id="GO:0003677">
    <property type="term" value="F:DNA binding"/>
    <property type="evidence" value="ECO:0007669"/>
    <property type="project" value="InterPro"/>
</dbReference>
<organism evidence="2 3">
    <name type="scientific">Moritella viscosa</name>
    <dbReference type="NCBI Taxonomy" id="80854"/>
    <lineage>
        <taxon>Bacteria</taxon>
        <taxon>Pseudomonadati</taxon>
        <taxon>Pseudomonadota</taxon>
        <taxon>Gammaproteobacteria</taxon>
        <taxon>Alteromonadales</taxon>
        <taxon>Moritellaceae</taxon>
        <taxon>Moritella</taxon>
    </lineage>
</organism>
<proteinExistence type="predicted"/>
<dbReference type="Gene3D" id="3.40.1350.10">
    <property type="match status" value="1"/>
</dbReference>
<evidence type="ECO:0000313" key="2">
    <source>
        <dbReference type="EMBL" id="SGY87513.1"/>
    </source>
</evidence>
<dbReference type="Pfam" id="PF04471">
    <property type="entry name" value="Mrr_cat"/>
    <property type="match status" value="1"/>
</dbReference>
<dbReference type="InterPro" id="IPR007560">
    <property type="entry name" value="Restrct_endonuc_IV_Mrr"/>
</dbReference>
<dbReference type="InterPro" id="IPR011335">
    <property type="entry name" value="Restrct_endonuc-II-like"/>
</dbReference>
<name>A0A1K9YY21_9GAMM</name>
<dbReference type="Proteomes" id="UP000183794">
    <property type="component" value="Unassembled WGS sequence"/>
</dbReference>
<dbReference type="GO" id="GO:0004519">
    <property type="term" value="F:endonuclease activity"/>
    <property type="evidence" value="ECO:0007669"/>
    <property type="project" value="InterPro"/>
</dbReference>
<accession>A0A1K9YY21</accession>
<protein>
    <recommendedName>
        <fullName evidence="1">Restriction endonuclease type IV Mrr domain-containing protein</fullName>
    </recommendedName>
</protein>
<feature type="domain" description="Restriction endonuclease type IV Mrr" evidence="1">
    <location>
        <begin position="11"/>
        <end position="116"/>
    </location>
</feature>
<dbReference type="OrthoDB" id="5191874at2"/>
<dbReference type="RefSeq" id="WP_075517978.1">
    <property type="nucleotide sequence ID" value="NZ_FPLD01000025.1"/>
</dbReference>
<dbReference type="GO" id="GO:0009307">
    <property type="term" value="P:DNA restriction-modification system"/>
    <property type="evidence" value="ECO:0007669"/>
    <property type="project" value="InterPro"/>
</dbReference>
<evidence type="ECO:0000313" key="3">
    <source>
        <dbReference type="Proteomes" id="UP000183794"/>
    </source>
</evidence>
<dbReference type="InterPro" id="IPR011856">
    <property type="entry name" value="tRNA_endonuc-like_dom_sf"/>
</dbReference>
<reference evidence="2 3" key="1">
    <citation type="submission" date="2016-11" db="EMBL/GenBank/DDBJ databases">
        <authorList>
            <person name="Jaros S."/>
            <person name="Januszkiewicz K."/>
            <person name="Wedrychowicz H."/>
        </authorList>
    </citation>
    <scope>NUCLEOTIDE SEQUENCE [LARGE SCALE GENOMIC DNA]</scope>
    <source>
        <strain evidence="2">NVI 5450</strain>
    </source>
</reference>
<sequence>MLSGKSHPNWRQYEWLISKIFHDNNSSMATEILHDTRIMGEYSERSRQIDILIKTNELKTMIECKCYSIPVDIKSVESFLGMFSDVKADFGILISSSGFTKSAEKRIREFQGQITLEKLDWEAAYKASFDEVSYGRISDICSHCIDQYESGKDVPGLLCWNHGFGLEIQGKISSFSISKCLKCNCHTVYCDCCGWMTIVEHDEPCCELRDEFLHSITEPR</sequence>
<evidence type="ECO:0000259" key="1">
    <source>
        <dbReference type="Pfam" id="PF04471"/>
    </source>
</evidence>
<dbReference type="SUPFAM" id="SSF52980">
    <property type="entry name" value="Restriction endonuclease-like"/>
    <property type="match status" value="1"/>
</dbReference>